<dbReference type="OrthoDB" id="17834at361177"/>
<dbReference type="RefSeq" id="WP_160604261.1">
    <property type="nucleotide sequence ID" value="NZ_WTYX01000001.1"/>
</dbReference>
<evidence type="ECO:0000313" key="2">
    <source>
        <dbReference type="Proteomes" id="UP000442714"/>
    </source>
</evidence>
<name>A0A844ZTG5_9SPHN</name>
<dbReference type="AlphaFoldDB" id="A0A844ZTG5"/>
<evidence type="ECO:0000313" key="1">
    <source>
        <dbReference type="EMBL" id="MXO90754.1"/>
    </source>
</evidence>
<dbReference type="Proteomes" id="UP000442714">
    <property type="component" value="Unassembled WGS sequence"/>
</dbReference>
<proteinExistence type="predicted"/>
<comment type="caution">
    <text evidence="1">The sequence shown here is derived from an EMBL/GenBank/DDBJ whole genome shotgun (WGS) entry which is preliminary data.</text>
</comment>
<evidence type="ECO:0008006" key="3">
    <source>
        <dbReference type="Google" id="ProtNLM"/>
    </source>
</evidence>
<protein>
    <recommendedName>
        <fullName evidence="3">PilZ domain-containing protein</fullName>
    </recommendedName>
</protein>
<dbReference type="SUPFAM" id="SSF141371">
    <property type="entry name" value="PilZ domain-like"/>
    <property type="match status" value="1"/>
</dbReference>
<gene>
    <name evidence="1" type="ORF">GRI41_07970</name>
</gene>
<accession>A0A844ZTG5</accession>
<dbReference type="EMBL" id="WTYX01000001">
    <property type="protein sequence ID" value="MXO90754.1"/>
    <property type="molecule type" value="Genomic_DNA"/>
</dbReference>
<organism evidence="1 2">
    <name type="scientific">Pontixanthobacter aquaemixtae</name>
    <dbReference type="NCBI Taxonomy" id="1958940"/>
    <lineage>
        <taxon>Bacteria</taxon>
        <taxon>Pseudomonadati</taxon>
        <taxon>Pseudomonadota</taxon>
        <taxon>Alphaproteobacteria</taxon>
        <taxon>Sphingomonadales</taxon>
        <taxon>Erythrobacteraceae</taxon>
        <taxon>Pontixanthobacter</taxon>
    </lineage>
</organism>
<keyword evidence="2" id="KW-1185">Reference proteome</keyword>
<sequence length="104" mass="11349">MTQVTKPPGSPRSIAVHLSGDRHDALLLALSENGARLQLMERHTLWIGRSIALSILDLPALIGNIREIDREKIGVEFRNKLDPSVVKFIHDGTGIPAAPPPSFP</sequence>
<reference evidence="1 2" key="1">
    <citation type="submission" date="2019-12" db="EMBL/GenBank/DDBJ databases">
        <title>Genomic-based taxomic classification of the family Erythrobacteraceae.</title>
        <authorList>
            <person name="Xu L."/>
        </authorList>
    </citation>
    <scope>NUCLEOTIDE SEQUENCE [LARGE SCALE GENOMIC DNA]</scope>
    <source>
        <strain evidence="1 2">KCTC 52763</strain>
    </source>
</reference>